<dbReference type="PANTHER" id="PTHR21060">
    <property type="entry name" value="ACETATE KINASE"/>
    <property type="match status" value="1"/>
</dbReference>
<dbReference type="PANTHER" id="PTHR21060:SF15">
    <property type="entry name" value="ACETATE KINASE-RELATED"/>
    <property type="match status" value="1"/>
</dbReference>
<evidence type="ECO:0000313" key="10">
    <source>
        <dbReference type="Proteomes" id="UP000239209"/>
    </source>
</evidence>
<evidence type="ECO:0000256" key="5">
    <source>
        <dbReference type="ARBA" id="ARBA00022840"/>
    </source>
</evidence>
<dbReference type="AlphaFoldDB" id="A0A2T0SDI8"/>
<keyword evidence="6" id="KW-0460">Magnesium</keyword>
<reference evidence="9 10" key="1">
    <citation type="submission" date="2018-03" db="EMBL/GenBank/DDBJ databases">
        <title>Genomic Encyclopedia of Archaeal and Bacterial Type Strains, Phase II (KMG-II): from individual species to whole genera.</title>
        <authorList>
            <person name="Goeker M."/>
        </authorList>
    </citation>
    <scope>NUCLEOTIDE SEQUENCE [LARGE SCALE GENOMIC DNA]</scope>
    <source>
        <strain evidence="9 10">DSM 45348</strain>
    </source>
</reference>
<dbReference type="UniPathway" id="UPA00340">
    <property type="reaction ID" value="UER00458"/>
</dbReference>
<dbReference type="InterPro" id="IPR043129">
    <property type="entry name" value="ATPase_NBD"/>
</dbReference>
<dbReference type="GO" id="GO:0005524">
    <property type="term" value="F:ATP binding"/>
    <property type="evidence" value="ECO:0007669"/>
    <property type="project" value="UniProtKB-KW"/>
</dbReference>
<feature type="compositionally biased region" description="Low complexity" evidence="8">
    <location>
        <begin position="23"/>
        <end position="63"/>
    </location>
</feature>
<dbReference type="CDD" id="cd24010">
    <property type="entry name" value="ASKHA_NBD_AcK_PK"/>
    <property type="match status" value="1"/>
</dbReference>
<keyword evidence="6" id="KW-0479">Metal-binding</keyword>
<comment type="pathway">
    <text evidence="6">Metabolic intermediate biosynthesis; acetyl-CoA biosynthesis; acetyl-CoA from acetate: step 1/2.</text>
</comment>
<dbReference type="GO" id="GO:0000287">
    <property type="term" value="F:magnesium ion binding"/>
    <property type="evidence" value="ECO:0007669"/>
    <property type="project" value="UniProtKB-UniRule"/>
</dbReference>
<feature type="binding site" evidence="6">
    <location>
        <begin position="305"/>
        <end position="307"/>
    </location>
    <ligand>
        <name>ATP</name>
        <dbReference type="ChEBI" id="CHEBI:30616"/>
    </ligand>
</feature>
<dbReference type="Proteomes" id="UP000239209">
    <property type="component" value="Unassembled WGS sequence"/>
</dbReference>
<dbReference type="GO" id="GO:0006085">
    <property type="term" value="P:acetyl-CoA biosynthetic process"/>
    <property type="evidence" value="ECO:0007669"/>
    <property type="project" value="UniProtKB-UniRule"/>
</dbReference>
<keyword evidence="6" id="KW-0963">Cytoplasm</keyword>
<feature type="region of interest" description="Disordered" evidence="8">
    <location>
        <begin position="22"/>
        <end position="63"/>
    </location>
</feature>
<dbReference type="InterPro" id="IPR000890">
    <property type="entry name" value="Aliphatic_acid_kin_short-chain"/>
</dbReference>
<dbReference type="GO" id="GO:0006083">
    <property type="term" value="P:acetate metabolic process"/>
    <property type="evidence" value="ECO:0007669"/>
    <property type="project" value="TreeGrafter"/>
</dbReference>
<comment type="cofactor">
    <cofactor evidence="6">
        <name>Mg(2+)</name>
        <dbReference type="ChEBI" id="CHEBI:18420"/>
    </cofactor>
    <cofactor evidence="6">
        <name>Mn(2+)</name>
        <dbReference type="ChEBI" id="CHEBI:29035"/>
    </cofactor>
    <text evidence="6">Mg(2+). Can also accept Mn(2+).</text>
</comment>
<dbReference type="Pfam" id="PF00871">
    <property type="entry name" value="Acetate_kinase"/>
    <property type="match status" value="1"/>
</dbReference>
<dbReference type="PROSITE" id="PS01076">
    <property type="entry name" value="ACETATE_KINASE_2"/>
    <property type="match status" value="1"/>
</dbReference>
<keyword evidence="3 6" id="KW-0547">Nucleotide-binding</keyword>
<gene>
    <name evidence="6" type="primary">ackA</name>
    <name evidence="9" type="ORF">CLV70_103371</name>
</gene>
<evidence type="ECO:0000313" key="9">
    <source>
        <dbReference type="EMBL" id="PRY31484.1"/>
    </source>
</evidence>
<keyword evidence="10" id="KW-1185">Reference proteome</keyword>
<feature type="binding site" evidence="6">
    <location>
        <begin position="231"/>
        <end position="235"/>
    </location>
    <ligand>
        <name>ATP</name>
        <dbReference type="ChEBI" id="CHEBI:30616"/>
    </ligand>
</feature>
<dbReference type="HAMAP" id="MF_00020">
    <property type="entry name" value="Acetate_kinase"/>
    <property type="match status" value="1"/>
</dbReference>
<comment type="subunit">
    <text evidence="6">Homodimer.</text>
</comment>
<organism evidence="9 10">
    <name type="scientific">Pseudosporangium ferrugineum</name>
    <dbReference type="NCBI Taxonomy" id="439699"/>
    <lineage>
        <taxon>Bacteria</taxon>
        <taxon>Bacillati</taxon>
        <taxon>Actinomycetota</taxon>
        <taxon>Actinomycetes</taxon>
        <taxon>Micromonosporales</taxon>
        <taxon>Micromonosporaceae</taxon>
        <taxon>Pseudosporangium</taxon>
    </lineage>
</organism>
<feature type="binding site" evidence="6">
    <location>
        <position position="14"/>
    </location>
    <ligand>
        <name>ATP</name>
        <dbReference type="ChEBI" id="CHEBI:30616"/>
    </ligand>
</feature>
<evidence type="ECO:0000256" key="8">
    <source>
        <dbReference type="SAM" id="MobiDB-lite"/>
    </source>
</evidence>
<evidence type="ECO:0000256" key="1">
    <source>
        <dbReference type="ARBA" id="ARBA00008748"/>
    </source>
</evidence>
<evidence type="ECO:0000256" key="6">
    <source>
        <dbReference type="HAMAP-Rule" id="MF_00020"/>
    </source>
</evidence>
<comment type="function">
    <text evidence="6">Catalyzes the formation of acetyl phosphate from acetate and ATP. Can also catalyze the reverse reaction.</text>
</comment>
<dbReference type="PIRSF" id="PIRSF000722">
    <property type="entry name" value="Acetate_prop_kin"/>
    <property type="match status" value="1"/>
</dbReference>
<feature type="binding site" evidence="6">
    <location>
        <position position="407"/>
    </location>
    <ligand>
        <name>Mg(2+)</name>
        <dbReference type="ChEBI" id="CHEBI:18420"/>
    </ligand>
</feature>
<dbReference type="InterPro" id="IPR004372">
    <property type="entry name" value="Ac/propionate_kinase"/>
</dbReference>
<evidence type="ECO:0000256" key="7">
    <source>
        <dbReference type="RuleBase" id="RU003835"/>
    </source>
</evidence>
<sequence length="423" mass="43429">MKILVLNCGSSSVKYRLFDDDPAGASSSSAAASSPAAGSAASSSSPAAGASSSPAAGPGASSPAAAGSGAAVTLAKGLIERIGEAGGDAADHTEALQRVMESVDISGLGAVGHRVVHGGSRFGSATVIDDDMVATIEDLVPLAPLHNPPALSGIAVARKLLPDVPQVAVFDTAFHQTIPPDGVTYAIDAALAERWQIRRYGFHGTSHAYVARRTAALLDLPADRANVITLHLGNGASACAVEGGRSVATSMGMSPQSGLVMGTRSGDIDPTVIFHLHRVAGLPIEEIETSLTRHAGLQGLSGANDMREVERRYTEGDPAATLAFDVYCRRLKEYVGTYLAVLGRVDAVTFTAGIGENSPLVREAALKGLAPLGIEIDTARNEAKDRSERIISPDGARVKVCVIPTDEELEIAEQAKAALAAAT</sequence>
<dbReference type="InterPro" id="IPR023865">
    <property type="entry name" value="Aliphatic_acid_kinase_CS"/>
</dbReference>
<feature type="binding site" evidence="6">
    <location>
        <position position="114"/>
    </location>
    <ligand>
        <name>substrate</name>
    </ligand>
</feature>
<dbReference type="GO" id="GO:0005737">
    <property type="term" value="C:cytoplasm"/>
    <property type="evidence" value="ECO:0007669"/>
    <property type="project" value="UniProtKB-SubCell"/>
</dbReference>
<name>A0A2T0SDI8_9ACTN</name>
<evidence type="ECO:0000256" key="3">
    <source>
        <dbReference type="ARBA" id="ARBA00022741"/>
    </source>
</evidence>
<comment type="similarity">
    <text evidence="1 6 7">Belongs to the acetokinase family.</text>
</comment>
<keyword evidence="4 6" id="KW-0418">Kinase</keyword>
<feature type="site" description="Transition state stabilizer" evidence="6">
    <location>
        <position position="203"/>
    </location>
</feature>
<accession>A0A2T0SDI8</accession>
<dbReference type="PROSITE" id="PS01075">
    <property type="entry name" value="ACETATE_KINASE_1"/>
    <property type="match status" value="1"/>
</dbReference>
<proteinExistence type="inferred from homology"/>
<feature type="site" description="Transition state stabilizer" evidence="6">
    <location>
        <position position="264"/>
    </location>
</feature>
<evidence type="ECO:0000256" key="2">
    <source>
        <dbReference type="ARBA" id="ARBA00022679"/>
    </source>
</evidence>
<keyword evidence="2 6" id="KW-0808">Transferase</keyword>
<dbReference type="EMBL" id="PVZG01000003">
    <property type="protein sequence ID" value="PRY31484.1"/>
    <property type="molecule type" value="Genomic_DNA"/>
</dbReference>
<comment type="catalytic activity">
    <reaction evidence="6">
        <text>acetate + ATP = acetyl phosphate + ADP</text>
        <dbReference type="Rhea" id="RHEA:11352"/>
        <dbReference type="ChEBI" id="CHEBI:22191"/>
        <dbReference type="ChEBI" id="CHEBI:30089"/>
        <dbReference type="ChEBI" id="CHEBI:30616"/>
        <dbReference type="ChEBI" id="CHEBI:456216"/>
        <dbReference type="EC" id="2.7.2.1"/>
    </reaction>
</comment>
<dbReference type="Gene3D" id="3.30.420.40">
    <property type="match status" value="2"/>
</dbReference>
<comment type="subcellular location">
    <subcellularLocation>
        <location evidence="6">Cytoplasm</location>
    </subcellularLocation>
</comment>
<dbReference type="NCBIfam" id="TIGR00016">
    <property type="entry name" value="ackA"/>
    <property type="match status" value="1"/>
</dbReference>
<evidence type="ECO:0000256" key="4">
    <source>
        <dbReference type="ARBA" id="ARBA00022777"/>
    </source>
</evidence>
<dbReference type="GO" id="GO:0008776">
    <property type="term" value="F:acetate kinase activity"/>
    <property type="evidence" value="ECO:0007669"/>
    <property type="project" value="UniProtKB-UniRule"/>
</dbReference>
<dbReference type="SUPFAM" id="SSF53067">
    <property type="entry name" value="Actin-like ATPase domain"/>
    <property type="match status" value="2"/>
</dbReference>
<dbReference type="RefSeq" id="WP_245908117.1">
    <property type="nucleotide sequence ID" value="NZ_PVZG01000003.1"/>
</dbReference>
<feature type="binding site" evidence="6">
    <location>
        <position position="7"/>
    </location>
    <ligand>
        <name>Mg(2+)</name>
        <dbReference type="ChEBI" id="CHEBI:18420"/>
    </ligand>
</feature>
<protein>
    <recommendedName>
        <fullName evidence="6">Acetate kinase</fullName>
        <ecNumber evidence="6">2.7.2.1</ecNumber>
    </recommendedName>
    <alternativeName>
        <fullName evidence="6">Acetokinase</fullName>
    </alternativeName>
</protein>
<feature type="active site" description="Proton donor/acceptor" evidence="6">
    <location>
        <position position="171"/>
    </location>
</feature>
<dbReference type="PRINTS" id="PR00471">
    <property type="entry name" value="ACETATEKNASE"/>
</dbReference>
<dbReference type="EC" id="2.7.2.1" evidence="6"/>
<comment type="caution">
    <text evidence="9">The sequence shown here is derived from an EMBL/GenBank/DDBJ whole genome shotgun (WGS) entry which is preliminary data.</text>
</comment>
<keyword evidence="5 6" id="KW-0067">ATP-binding</keyword>
<feature type="binding site" evidence="6">
    <location>
        <begin position="353"/>
        <end position="357"/>
    </location>
    <ligand>
        <name>ATP</name>
        <dbReference type="ChEBI" id="CHEBI:30616"/>
    </ligand>
</feature>